<evidence type="ECO:0000313" key="1">
    <source>
        <dbReference type="EMBL" id="MCS3920108.1"/>
    </source>
</evidence>
<evidence type="ECO:0000313" key="2">
    <source>
        <dbReference type="Proteomes" id="UP001204798"/>
    </source>
</evidence>
<keyword evidence="2" id="KW-1185">Reference proteome</keyword>
<accession>A0ABT2EQ73</accession>
<protein>
    <submittedName>
        <fullName evidence="1">Uncharacterized protein</fullName>
    </submittedName>
</protein>
<comment type="caution">
    <text evidence="1">The sequence shown here is derived from an EMBL/GenBank/DDBJ whole genome shotgun (WGS) entry which is preliminary data.</text>
</comment>
<dbReference type="Proteomes" id="UP001204798">
    <property type="component" value="Unassembled WGS sequence"/>
</dbReference>
<sequence length="34" mass="3909">MASSEWRIVFWRAVLQHCHSKTRYSGGQRSCAAV</sequence>
<dbReference type="EMBL" id="JANUCP010000004">
    <property type="protein sequence ID" value="MCS3920108.1"/>
    <property type="molecule type" value="Genomic_DNA"/>
</dbReference>
<proteinExistence type="predicted"/>
<organism evidence="1 2">
    <name type="scientific">Candidatus Fervidibacter sacchari</name>
    <dbReference type="NCBI Taxonomy" id="1448929"/>
    <lineage>
        <taxon>Bacteria</taxon>
        <taxon>Candidatus Fervidibacterota</taxon>
        <taxon>Candidatus Fervidibacter</taxon>
    </lineage>
</organism>
<reference evidence="1 2" key="1">
    <citation type="submission" date="2022-08" db="EMBL/GenBank/DDBJ databases">
        <title>Bacterial and archaeal communities from various locations to study Microbial Dark Matter (Phase II).</title>
        <authorList>
            <person name="Stepanauskas R."/>
        </authorList>
    </citation>
    <scope>NUCLEOTIDE SEQUENCE [LARGE SCALE GENOMIC DNA]</scope>
    <source>
        <strain evidence="1 2">PD1</strain>
    </source>
</reference>
<name>A0ABT2EQ73_9BACT</name>
<gene>
    <name evidence="1" type="ORF">M2350_002525</name>
</gene>